<evidence type="ECO:0000256" key="1">
    <source>
        <dbReference type="SAM" id="Coils"/>
    </source>
</evidence>
<sequence length="195" mass="22976">MKHLSTILSVIALALIAVLFYFQFANKKPHTESHAGPAEKDNSFKMAYFDIDSLQNNYQYYKDALEELKAKEQSMNNELQSLEKSYQRKIQEWQQRGSSMSQSEAEAANREYQQMQANYQQRRGMLEQQIGNLQMEKRKNIKEKIEAFLKDYNKDRKYAYIISYEPELMFYKDSAYDITGDLIKGLNAGYQPQKK</sequence>
<feature type="coiled-coil region" evidence="1">
    <location>
        <begin position="51"/>
        <end position="136"/>
    </location>
</feature>
<proteinExistence type="predicted"/>
<evidence type="ECO:0000313" key="3">
    <source>
        <dbReference type="EMBL" id="MBV4360053.1"/>
    </source>
</evidence>
<dbReference type="Proteomes" id="UP000812270">
    <property type="component" value="Unassembled WGS sequence"/>
</dbReference>
<keyword evidence="1" id="KW-0175">Coiled coil</keyword>
<dbReference type="RefSeq" id="WP_217794303.1">
    <property type="nucleotide sequence ID" value="NZ_JAHSPG010000016.1"/>
</dbReference>
<keyword evidence="2" id="KW-1133">Transmembrane helix</keyword>
<keyword evidence="2" id="KW-0472">Membrane</keyword>
<reference evidence="3" key="1">
    <citation type="submission" date="2021-06" db="EMBL/GenBank/DDBJ databases">
        <authorList>
            <person name="Huq M.A."/>
        </authorList>
    </citation>
    <scope>NUCLEOTIDE SEQUENCE</scope>
    <source>
        <strain evidence="3">MAH-26</strain>
    </source>
</reference>
<dbReference type="GO" id="GO:0051082">
    <property type="term" value="F:unfolded protein binding"/>
    <property type="evidence" value="ECO:0007669"/>
    <property type="project" value="InterPro"/>
</dbReference>
<dbReference type="EMBL" id="JAHSPG010000016">
    <property type="protein sequence ID" value="MBV4360053.1"/>
    <property type="molecule type" value="Genomic_DNA"/>
</dbReference>
<dbReference type="Pfam" id="PF03938">
    <property type="entry name" value="OmpH"/>
    <property type="match status" value="1"/>
</dbReference>
<name>A0A9E2SBK5_9BACT</name>
<keyword evidence="4" id="KW-1185">Reference proteome</keyword>
<keyword evidence="2" id="KW-0812">Transmembrane</keyword>
<evidence type="ECO:0000313" key="4">
    <source>
        <dbReference type="Proteomes" id="UP000812270"/>
    </source>
</evidence>
<accession>A0A9E2SBK5</accession>
<protein>
    <submittedName>
        <fullName evidence="3">OmpH family outer membrane protein</fullName>
    </submittedName>
</protein>
<dbReference type="GO" id="GO:0050821">
    <property type="term" value="P:protein stabilization"/>
    <property type="evidence" value="ECO:0007669"/>
    <property type="project" value="TreeGrafter"/>
</dbReference>
<dbReference type="SMART" id="SM00935">
    <property type="entry name" value="OmpH"/>
    <property type="match status" value="1"/>
</dbReference>
<dbReference type="AlphaFoldDB" id="A0A9E2SBK5"/>
<comment type="caution">
    <text evidence="3">The sequence shown here is derived from an EMBL/GenBank/DDBJ whole genome shotgun (WGS) entry which is preliminary data.</text>
</comment>
<dbReference type="GO" id="GO:0005829">
    <property type="term" value="C:cytosol"/>
    <property type="evidence" value="ECO:0007669"/>
    <property type="project" value="TreeGrafter"/>
</dbReference>
<evidence type="ECO:0000256" key="2">
    <source>
        <dbReference type="SAM" id="Phobius"/>
    </source>
</evidence>
<gene>
    <name evidence="3" type="ORF">KTO63_23000</name>
</gene>
<feature type="transmembrane region" description="Helical" evidence="2">
    <location>
        <begin position="6"/>
        <end position="24"/>
    </location>
</feature>
<dbReference type="PANTHER" id="PTHR35089">
    <property type="entry name" value="CHAPERONE PROTEIN SKP"/>
    <property type="match status" value="1"/>
</dbReference>
<dbReference type="PANTHER" id="PTHR35089:SF1">
    <property type="entry name" value="CHAPERONE PROTEIN SKP"/>
    <property type="match status" value="1"/>
</dbReference>
<dbReference type="InterPro" id="IPR005632">
    <property type="entry name" value="Chaperone_Skp"/>
</dbReference>
<organism evidence="3 4">
    <name type="scientific">Pinibacter aurantiacus</name>
    <dbReference type="NCBI Taxonomy" id="2851599"/>
    <lineage>
        <taxon>Bacteria</taxon>
        <taxon>Pseudomonadati</taxon>
        <taxon>Bacteroidota</taxon>
        <taxon>Chitinophagia</taxon>
        <taxon>Chitinophagales</taxon>
        <taxon>Chitinophagaceae</taxon>
        <taxon>Pinibacter</taxon>
    </lineage>
</organism>